<dbReference type="GO" id="GO:0046872">
    <property type="term" value="F:metal ion binding"/>
    <property type="evidence" value="ECO:0007669"/>
    <property type="project" value="UniProtKB-KW"/>
</dbReference>
<name>A0A066XWE9_COLSU</name>
<dbReference type="GO" id="GO:0070403">
    <property type="term" value="F:NAD+ binding"/>
    <property type="evidence" value="ECO:0007669"/>
    <property type="project" value="InterPro"/>
</dbReference>
<dbReference type="AlphaFoldDB" id="A0A066XWE9"/>
<evidence type="ECO:0000256" key="2">
    <source>
        <dbReference type="ARBA" id="ARBA00022679"/>
    </source>
</evidence>
<organism evidence="7 8">
    <name type="scientific">Colletotrichum sublineola</name>
    <name type="common">Sorghum anthracnose fungus</name>
    <dbReference type="NCBI Taxonomy" id="1173701"/>
    <lineage>
        <taxon>Eukaryota</taxon>
        <taxon>Fungi</taxon>
        <taxon>Dikarya</taxon>
        <taxon>Ascomycota</taxon>
        <taxon>Pezizomycotina</taxon>
        <taxon>Sordariomycetes</taxon>
        <taxon>Hypocreomycetidae</taxon>
        <taxon>Glomerellales</taxon>
        <taxon>Glomerellaceae</taxon>
        <taxon>Colletotrichum</taxon>
        <taxon>Colletotrichum graminicola species complex</taxon>
    </lineage>
</organism>
<dbReference type="OrthoDB" id="424302at2759"/>
<feature type="region of interest" description="Disordered" evidence="5">
    <location>
        <begin position="16"/>
        <end position="45"/>
    </location>
</feature>
<dbReference type="InterPro" id="IPR029035">
    <property type="entry name" value="DHS-like_NAD/FAD-binding_dom"/>
</dbReference>
<dbReference type="InterPro" id="IPR003000">
    <property type="entry name" value="Sirtuin"/>
</dbReference>
<keyword evidence="4" id="KW-0862">Zinc</keyword>
<evidence type="ECO:0000313" key="7">
    <source>
        <dbReference type="EMBL" id="KDN72034.1"/>
    </source>
</evidence>
<dbReference type="HOGENOM" id="CLU_023643_3_1_1"/>
<feature type="active site" description="Proton acceptor" evidence="4">
    <location>
        <position position="177"/>
    </location>
</feature>
<comment type="similarity">
    <text evidence="1">Belongs to the sirtuin family. Class I subfamily.</text>
</comment>
<dbReference type="InterPro" id="IPR050134">
    <property type="entry name" value="NAD-dep_sirtuin_deacylases"/>
</dbReference>
<dbReference type="Gene3D" id="3.30.1600.10">
    <property type="entry name" value="SIR2/SIRT2 'Small Domain"/>
    <property type="match status" value="1"/>
</dbReference>
<accession>A0A066XWE9</accession>
<evidence type="ECO:0000256" key="1">
    <source>
        <dbReference type="ARBA" id="ARBA00006924"/>
    </source>
</evidence>
<dbReference type="eggNOG" id="KOG2684">
    <property type="taxonomic scope" value="Eukaryota"/>
</dbReference>
<dbReference type="Gene3D" id="3.40.50.1220">
    <property type="entry name" value="TPP-binding domain"/>
    <property type="match status" value="1"/>
</dbReference>
<keyword evidence="3" id="KW-0520">NAD</keyword>
<feature type="compositionally biased region" description="Pro residues" evidence="5">
    <location>
        <begin position="21"/>
        <end position="30"/>
    </location>
</feature>
<dbReference type="PANTHER" id="PTHR11085:SF10">
    <property type="entry name" value="NAD-DEPENDENT PROTEIN DEACYLASE SIRTUIN-5, MITOCHONDRIAL-RELATED"/>
    <property type="match status" value="1"/>
</dbReference>
<feature type="domain" description="Deacetylase sirtuin-type" evidence="6">
    <location>
        <begin position="54"/>
        <end position="346"/>
    </location>
</feature>
<sequence length="366" mass="39750">MRDIVINLGFKEWNPVRSIKLPPPPPPRPLRTPHQTAPQHVTPPASRRGISFAAMAPHNDVAAFHEALRSGKRILALCGAGLSASSGLPTFRGAGGLWRNHDATALATMDAFRRDPGLVWLFYAYRRHMALNAQPNPAHYALAALAEKNPDFLCLTQNVDDLSPRVGHKSEQLRRLHGSLFDIKCANPGCAYVDRNNTLDPLCPALAPASEDVKDPSHTLPLLDPTRELPRIDDTHLPHCPSCKTGLLRPGVVWFGEGLDEAMLDGINAWISQGKVDLMLVIGTSAQVWPAAGYILEAQKAGARVCIINPEAEGKGRKPKVKPGDFAFGRDAAEVLPLLLEPVIGKIPTDGRTDVQRGVEVGVDER</sequence>
<dbReference type="OMA" id="LIHMHGE"/>
<feature type="binding site" evidence="4">
    <location>
        <position position="243"/>
    </location>
    <ligand>
        <name>Zn(2+)</name>
        <dbReference type="ChEBI" id="CHEBI:29105"/>
    </ligand>
</feature>
<reference evidence="8" key="1">
    <citation type="journal article" date="2014" name="Genome Announc.">
        <title>Draft genome sequence of Colletotrichum sublineola, a destructive pathogen of cultivated sorghum.</title>
        <authorList>
            <person name="Baroncelli R."/>
            <person name="Sanz-Martin J.M."/>
            <person name="Rech G.E."/>
            <person name="Sukno S.A."/>
            <person name="Thon M.R."/>
        </authorList>
    </citation>
    <scope>NUCLEOTIDE SEQUENCE [LARGE SCALE GENOMIC DNA]</scope>
    <source>
        <strain evidence="8">TX430BB</strain>
    </source>
</reference>
<dbReference type="STRING" id="1173701.A0A066XWE9"/>
<feature type="binding site" evidence="4">
    <location>
        <position position="185"/>
    </location>
    <ligand>
        <name>Zn(2+)</name>
        <dbReference type="ChEBI" id="CHEBI:29105"/>
    </ligand>
</feature>
<dbReference type="InterPro" id="IPR026590">
    <property type="entry name" value="Ssirtuin_cat_dom"/>
</dbReference>
<comment type="caution">
    <text evidence="7">The sequence shown here is derived from an EMBL/GenBank/DDBJ whole genome shotgun (WGS) entry which is preliminary data.</text>
</comment>
<dbReference type="Pfam" id="PF02146">
    <property type="entry name" value="SIR2"/>
    <property type="match status" value="1"/>
</dbReference>
<dbReference type="GO" id="GO:0036055">
    <property type="term" value="F:protein-succinyllysine desuccinylase activity"/>
    <property type="evidence" value="ECO:0007669"/>
    <property type="project" value="InterPro"/>
</dbReference>
<dbReference type="Proteomes" id="UP000027238">
    <property type="component" value="Unassembled WGS sequence"/>
</dbReference>
<dbReference type="EMBL" id="JMSE01000064">
    <property type="protein sequence ID" value="KDN72034.1"/>
    <property type="molecule type" value="Genomic_DNA"/>
</dbReference>
<dbReference type="PANTHER" id="PTHR11085">
    <property type="entry name" value="NAD-DEPENDENT PROTEIN DEACYLASE SIRTUIN-5, MITOCHONDRIAL-RELATED"/>
    <property type="match status" value="1"/>
</dbReference>
<evidence type="ECO:0000256" key="4">
    <source>
        <dbReference type="PROSITE-ProRule" id="PRU00236"/>
    </source>
</evidence>
<evidence type="ECO:0000256" key="3">
    <source>
        <dbReference type="ARBA" id="ARBA00023027"/>
    </source>
</evidence>
<keyword evidence="8" id="KW-1185">Reference proteome</keyword>
<feature type="binding site" evidence="4">
    <location>
        <position position="240"/>
    </location>
    <ligand>
        <name>Zn(2+)</name>
        <dbReference type="ChEBI" id="CHEBI:29105"/>
    </ligand>
</feature>
<dbReference type="GO" id="GO:0005634">
    <property type="term" value="C:nucleus"/>
    <property type="evidence" value="ECO:0007669"/>
    <property type="project" value="TreeGrafter"/>
</dbReference>
<dbReference type="InterPro" id="IPR026591">
    <property type="entry name" value="Sirtuin_cat_small_dom_sf"/>
</dbReference>
<gene>
    <name evidence="7" type="ORF">CSUB01_02380</name>
</gene>
<keyword evidence="2" id="KW-0808">Transferase</keyword>
<proteinExistence type="inferred from homology"/>
<dbReference type="GO" id="GO:0017136">
    <property type="term" value="F:histone deacetylase activity, NAD-dependent"/>
    <property type="evidence" value="ECO:0007669"/>
    <property type="project" value="TreeGrafter"/>
</dbReference>
<evidence type="ECO:0000256" key="5">
    <source>
        <dbReference type="SAM" id="MobiDB-lite"/>
    </source>
</evidence>
<dbReference type="CDD" id="cd01412">
    <property type="entry name" value="SIRT5_Af1_CobB"/>
    <property type="match status" value="1"/>
</dbReference>
<dbReference type="SUPFAM" id="SSF52467">
    <property type="entry name" value="DHS-like NAD/FAD-binding domain"/>
    <property type="match status" value="1"/>
</dbReference>
<dbReference type="InterPro" id="IPR027546">
    <property type="entry name" value="Sirtuin_class_III"/>
</dbReference>
<dbReference type="GO" id="GO:0036054">
    <property type="term" value="F:protein-malonyllysine demalonylase activity"/>
    <property type="evidence" value="ECO:0007669"/>
    <property type="project" value="InterPro"/>
</dbReference>
<evidence type="ECO:0000259" key="6">
    <source>
        <dbReference type="PROSITE" id="PS50305"/>
    </source>
</evidence>
<feature type="binding site" evidence="4">
    <location>
        <position position="190"/>
    </location>
    <ligand>
        <name>Zn(2+)</name>
        <dbReference type="ChEBI" id="CHEBI:29105"/>
    </ligand>
</feature>
<keyword evidence="4" id="KW-0479">Metal-binding</keyword>
<protein>
    <submittedName>
        <fullName evidence="7">Putative Sir2 family protein</fullName>
    </submittedName>
</protein>
<dbReference type="PROSITE" id="PS50305">
    <property type="entry name" value="SIRTUIN"/>
    <property type="match status" value="1"/>
</dbReference>
<evidence type="ECO:0000313" key="8">
    <source>
        <dbReference type="Proteomes" id="UP000027238"/>
    </source>
</evidence>